<sequence length="489" mass="53830">MLSPMSRNGIIRWSFTSARTHSNRSYSAPPSKKPQQSPLEGIKVLDLSRILAGPSAAQLLGYAEVIKIEEPGRGDDTRWLQTQHEQKQEPQVFKPSSTLSNYFISCNRNKKSLTLNLKKPDGIRILRKLVAKSDVLIENFIVGKMEELGIGYEALREINPRLIYSSISGYGTTGPKAKAAGYDVIAAAQSGFMSITGEPDRSPMKTGSAICDIVSGLHSTIGILASLYARDGSSKDGGGMGQKVESSLFESALSLSVNVGSSFLNAGEDAKRWGTSHPSIGGCTNPALEQDRSMTDSSPSVPYQAFEARDGYMIIGTTNNRQLVLSYPVINSGKQTDDIALYTIPRFEKLCHVLELDELKSDQRFITNSKRVENRVELIEILNDRLKSRPVSEWVDKLNELGLPCSRINSIREAFDEPQTYARQMIEEIDCHHSNSGKIQLIGTPIKLSQSPLKIRSAPPALGEHTQEILTELGYTDVEIDQLIKDSVI</sequence>
<dbReference type="VEuPathDB" id="FungiDB:PSTT_12774"/>
<dbReference type="EMBL" id="PKSL01000166">
    <property type="protein sequence ID" value="POW01056.1"/>
    <property type="molecule type" value="Genomic_DNA"/>
</dbReference>
<dbReference type="Gene3D" id="3.40.50.10540">
    <property type="entry name" value="Crotonobetainyl-coa:carnitine coa-transferase, domain 1"/>
    <property type="match status" value="2"/>
</dbReference>
<dbReference type="Pfam" id="PF02515">
    <property type="entry name" value="CoA_transf_3"/>
    <property type="match status" value="2"/>
</dbReference>
<accession>A0A2S4UUU5</accession>
<keyword evidence="4" id="KW-1185">Reference proteome</keyword>
<comment type="similarity">
    <text evidence="1">Belongs to the CoA-transferase III family.</text>
</comment>
<dbReference type="AlphaFoldDB" id="A0A2S4UUU5"/>
<comment type="caution">
    <text evidence="3">The sequence shown here is derived from an EMBL/GenBank/DDBJ whole genome shotgun (WGS) entry which is preliminary data.</text>
</comment>
<name>A0A2S4UUU5_9BASI</name>
<dbReference type="GO" id="GO:0047369">
    <property type="term" value="F:succinate-hydroxymethylglutarate CoA-transferase activity"/>
    <property type="evidence" value="ECO:0007669"/>
    <property type="project" value="TreeGrafter"/>
</dbReference>
<gene>
    <name evidence="3" type="ORF">PSTT_12774</name>
</gene>
<dbReference type="SUPFAM" id="SSF89796">
    <property type="entry name" value="CoA-transferase family III (CaiB/BaiF)"/>
    <property type="match status" value="1"/>
</dbReference>
<dbReference type="InterPro" id="IPR050483">
    <property type="entry name" value="CoA-transferase_III_domain"/>
</dbReference>
<protein>
    <submittedName>
        <fullName evidence="3">Uncharacterized protein</fullName>
    </submittedName>
</protein>
<dbReference type="Gene3D" id="3.30.1540.10">
    <property type="entry name" value="formyl-coa transferase, domain 3"/>
    <property type="match status" value="1"/>
</dbReference>
<evidence type="ECO:0000256" key="1">
    <source>
        <dbReference type="ARBA" id="ARBA00008383"/>
    </source>
</evidence>
<dbReference type="PANTHER" id="PTHR48207">
    <property type="entry name" value="SUCCINATE--HYDROXYMETHYLGLUTARATE COA-TRANSFERASE"/>
    <property type="match status" value="1"/>
</dbReference>
<proteinExistence type="inferred from homology"/>
<dbReference type="PANTHER" id="PTHR48207:SF3">
    <property type="entry name" value="SUCCINATE--HYDROXYMETHYLGLUTARATE COA-TRANSFERASE"/>
    <property type="match status" value="1"/>
</dbReference>
<evidence type="ECO:0000256" key="2">
    <source>
        <dbReference type="ARBA" id="ARBA00022679"/>
    </source>
</evidence>
<dbReference type="InterPro" id="IPR003673">
    <property type="entry name" value="CoA-Trfase_fam_III"/>
</dbReference>
<dbReference type="InterPro" id="IPR023606">
    <property type="entry name" value="CoA-Trfase_III_dom_1_sf"/>
</dbReference>
<evidence type="ECO:0000313" key="3">
    <source>
        <dbReference type="EMBL" id="POW01056.1"/>
    </source>
</evidence>
<reference evidence="3" key="1">
    <citation type="submission" date="2017-12" db="EMBL/GenBank/DDBJ databases">
        <title>Gene loss provides genomic basis for host adaptation in cereal stripe rust fungi.</title>
        <authorList>
            <person name="Xia C."/>
        </authorList>
    </citation>
    <scope>NUCLEOTIDE SEQUENCE [LARGE SCALE GENOMIC DNA]</scope>
    <source>
        <strain evidence="3">93-210</strain>
    </source>
</reference>
<dbReference type="GO" id="GO:0005739">
    <property type="term" value="C:mitochondrion"/>
    <property type="evidence" value="ECO:0007669"/>
    <property type="project" value="TreeGrafter"/>
</dbReference>
<organism evidence="3 4">
    <name type="scientific">Puccinia striiformis</name>
    <dbReference type="NCBI Taxonomy" id="27350"/>
    <lineage>
        <taxon>Eukaryota</taxon>
        <taxon>Fungi</taxon>
        <taxon>Dikarya</taxon>
        <taxon>Basidiomycota</taxon>
        <taxon>Pucciniomycotina</taxon>
        <taxon>Pucciniomycetes</taxon>
        <taxon>Pucciniales</taxon>
        <taxon>Pucciniaceae</taxon>
        <taxon>Puccinia</taxon>
    </lineage>
</organism>
<dbReference type="Proteomes" id="UP000239156">
    <property type="component" value="Unassembled WGS sequence"/>
</dbReference>
<evidence type="ECO:0000313" key="4">
    <source>
        <dbReference type="Proteomes" id="UP000239156"/>
    </source>
</evidence>
<dbReference type="InterPro" id="IPR044855">
    <property type="entry name" value="CoA-Trfase_III_dom3_sf"/>
</dbReference>
<keyword evidence="2" id="KW-0808">Transferase</keyword>